<sequence length="93" mass="10247">MVIGRLALRLGLNFWSVKLWWDLFAATFVAHTAGLDRLLMGGSMLFTTDLLFNVAVAFTPLLSQRLRPLLARVHPGTGRKGGTKPSQPDLKSI</sequence>
<gene>
    <name evidence="2" type="ORF">J4573_47530</name>
</gene>
<comment type="caution">
    <text evidence="2">The sequence shown here is derived from an EMBL/GenBank/DDBJ whole genome shotgun (WGS) entry which is preliminary data.</text>
</comment>
<name>A0A939PKV7_9ACTN</name>
<feature type="region of interest" description="Disordered" evidence="1">
    <location>
        <begin position="73"/>
        <end position="93"/>
    </location>
</feature>
<evidence type="ECO:0000313" key="2">
    <source>
        <dbReference type="EMBL" id="MBO2454812.1"/>
    </source>
</evidence>
<organism evidence="2 3">
    <name type="scientific">Actinomadura barringtoniae</name>
    <dbReference type="NCBI Taxonomy" id="1427535"/>
    <lineage>
        <taxon>Bacteria</taxon>
        <taxon>Bacillati</taxon>
        <taxon>Actinomycetota</taxon>
        <taxon>Actinomycetes</taxon>
        <taxon>Streptosporangiales</taxon>
        <taxon>Thermomonosporaceae</taxon>
        <taxon>Actinomadura</taxon>
    </lineage>
</organism>
<keyword evidence="3" id="KW-1185">Reference proteome</keyword>
<dbReference type="AlphaFoldDB" id="A0A939PKV7"/>
<accession>A0A939PKV7</accession>
<evidence type="ECO:0000256" key="1">
    <source>
        <dbReference type="SAM" id="MobiDB-lite"/>
    </source>
</evidence>
<dbReference type="Proteomes" id="UP000669179">
    <property type="component" value="Unassembled WGS sequence"/>
</dbReference>
<protein>
    <submittedName>
        <fullName evidence="2">Uncharacterized protein</fullName>
    </submittedName>
</protein>
<proteinExistence type="predicted"/>
<dbReference type="RefSeq" id="WP_208263039.1">
    <property type="nucleotide sequence ID" value="NZ_JAGEOJ010000029.1"/>
</dbReference>
<reference evidence="2" key="1">
    <citation type="submission" date="2021-03" db="EMBL/GenBank/DDBJ databases">
        <authorList>
            <person name="Kanchanasin P."/>
            <person name="Saeng-In P."/>
            <person name="Phongsopitanun W."/>
            <person name="Yuki M."/>
            <person name="Kudo T."/>
            <person name="Ohkuma M."/>
            <person name="Tanasupawat S."/>
        </authorList>
    </citation>
    <scope>NUCLEOTIDE SEQUENCE</scope>
    <source>
        <strain evidence="2">GKU 128</strain>
    </source>
</reference>
<dbReference type="EMBL" id="JAGEOJ010000029">
    <property type="protein sequence ID" value="MBO2454812.1"/>
    <property type="molecule type" value="Genomic_DNA"/>
</dbReference>
<evidence type="ECO:0000313" key="3">
    <source>
        <dbReference type="Proteomes" id="UP000669179"/>
    </source>
</evidence>